<keyword evidence="2" id="KW-0315">Glutamine amidotransferase</keyword>
<dbReference type="InterPro" id="IPR029062">
    <property type="entry name" value="Class_I_gatase-like"/>
</dbReference>
<dbReference type="Gene3D" id="3.40.50.880">
    <property type="match status" value="1"/>
</dbReference>
<protein>
    <submittedName>
        <fullName evidence="2">Glutamine amidotransferase</fullName>
    </submittedName>
</protein>
<dbReference type="Proteomes" id="UP000461162">
    <property type="component" value="Unassembled WGS sequence"/>
</dbReference>
<gene>
    <name evidence="2" type="ORF">GKC30_03655</name>
</gene>
<dbReference type="RefSeq" id="WP_155932316.1">
    <property type="nucleotide sequence ID" value="NZ_WODC01000001.1"/>
</dbReference>
<dbReference type="SUPFAM" id="SSF52317">
    <property type="entry name" value="Class I glutamine amidotransferase-like"/>
    <property type="match status" value="1"/>
</dbReference>
<dbReference type="PANTHER" id="PTHR42695:SF5">
    <property type="entry name" value="GLUTAMINE AMIDOTRANSFERASE YLR126C-RELATED"/>
    <property type="match status" value="1"/>
</dbReference>
<keyword evidence="2" id="KW-0808">Transferase</keyword>
<name>A0A7K1KL30_9BACT</name>
<dbReference type="AlphaFoldDB" id="A0A7K1KL30"/>
<dbReference type="InterPro" id="IPR017926">
    <property type="entry name" value="GATASE"/>
</dbReference>
<organism evidence="2 3">
    <name type="scientific">Pseudodesulfovibrio alkaliphilus</name>
    <dbReference type="NCBI Taxonomy" id="2661613"/>
    <lineage>
        <taxon>Bacteria</taxon>
        <taxon>Pseudomonadati</taxon>
        <taxon>Thermodesulfobacteriota</taxon>
        <taxon>Desulfovibrionia</taxon>
        <taxon>Desulfovibrionales</taxon>
        <taxon>Desulfovibrionaceae</taxon>
    </lineage>
</organism>
<evidence type="ECO:0000313" key="2">
    <source>
        <dbReference type="EMBL" id="MUM76727.1"/>
    </source>
</evidence>
<feature type="domain" description="Glutamine amidotransferase" evidence="1">
    <location>
        <begin position="84"/>
        <end position="201"/>
    </location>
</feature>
<proteinExistence type="predicted"/>
<keyword evidence="3" id="KW-1185">Reference proteome</keyword>
<dbReference type="Pfam" id="PF00117">
    <property type="entry name" value="GATase"/>
    <property type="match status" value="1"/>
</dbReference>
<comment type="caution">
    <text evidence="2">The sequence shown here is derived from an EMBL/GenBank/DDBJ whole genome shotgun (WGS) entry which is preliminary data.</text>
</comment>
<dbReference type="PROSITE" id="PS51273">
    <property type="entry name" value="GATASE_TYPE_1"/>
    <property type="match status" value="1"/>
</dbReference>
<dbReference type="GO" id="GO:0016740">
    <property type="term" value="F:transferase activity"/>
    <property type="evidence" value="ECO:0007669"/>
    <property type="project" value="UniProtKB-KW"/>
</dbReference>
<evidence type="ECO:0000313" key="3">
    <source>
        <dbReference type="Proteomes" id="UP000461162"/>
    </source>
</evidence>
<sequence>MAAPRSVLILKTGSTFDDLAAARGDFEHWTAQAMGLTSGQWLCADVRNGMSPPDPTAVAGCVITGSHDMVTDDADWMLAAGSWLSRAMEAGLPLLGICFGHQLMAHALGGRAAYHPGGPEIGTVDVTLTAQAADDPLFSALPSVFAAHVTHSQTAIALPSGSVVLAASGHDPHQAFRLGPNAWGVQFHPEFDAEATRHYVTAQAAKLAAHGADHDTVLASVRETPESTGLLRRFAEYCLG</sequence>
<accession>A0A7K1KL30</accession>
<dbReference type="GO" id="GO:0005829">
    <property type="term" value="C:cytosol"/>
    <property type="evidence" value="ECO:0007669"/>
    <property type="project" value="TreeGrafter"/>
</dbReference>
<evidence type="ECO:0000259" key="1">
    <source>
        <dbReference type="Pfam" id="PF00117"/>
    </source>
</evidence>
<dbReference type="NCBIfam" id="NF006562">
    <property type="entry name" value="PRK09065.1"/>
    <property type="match status" value="1"/>
</dbReference>
<dbReference type="PANTHER" id="PTHR42695">
    <property type="entry name" value="GLUTAMINE AMIDOTRANSFERASE YLR126C-RELATED"/>
    <property type="match status" value="1"/>
</dbReference>
<dbReference type="EMBL" id="WODC01000001">
    <property type="protein sequence ID" value="MUM76727.1"/>
    <property type="molecule type" value="Genomic_DNA"/>
</dbReference>
<dbReference type="CDD" id="cd01741">
    <property type="entry name" value="GATase1_1"/>
    <property type="match status" value="1"/>
</dbReference>
<dbReference type="InterPro" id="IPR044992">
    <property type="entry name" value="ChyE-like"/>
</dbReference>
<reference evidence="2 3" key="1">
    <citation type="submission" date="2019-11" db="EMBL/GenBank/DDBJ databases">
        <title>Pseudodesulfovibrio alkaliphilus, sp. nov., an alkaliphilic sulfate-reducing bacteria from mud volcano of Taman peninsula, Russia.</title>
        <authorList>
            <person name="Frolova A."/>
            <person name="Merkel A.Y."/>
            <person name="Slobodkin A.I."/>
        </authorList>
    </citation>
    <scope>NUCLEOTIDE SEQUENCE [LARGE SCALE GENOMIC DNA]</scope>
    <source>
        <strain evidence="2 3">F-1</strain>
    </source>
</reference>